<evidence type="ECO:0000256" key="6">
    <source>
        <dbReference type="SAM" id="Coils"/>
    </source>
</evidence>
<dbReference type="Proteomes" id="UP001415857">
    <property type="component" value="Unassembled WGS sequence"/>
</dbReference>
<reference evidence="8 9" key="1">
    <citation type="journal article" date="2024" name="Plant J.">
        <title>Genome sequences and population genomics reveal climatic adaptation and genomic divergence between two closely related sweetgum species.</title>
        <authorList>
            <person name="Xu W.Q."/>
            <person name="Ren C.Q."/>
            <person name="Zhang X.Y."/>
            <person name="Comes H.P."/>
            <person name="Liu X.H."/>
            <person name="Li Y.G."/>
            <person name="Kettle C.J."/>
            <person name="Jalonen R."/>
            <person name="Gaisberger H."/>
            <person name="Ma Y.Z."/>
            <person name="Qiu Y.X."/>
        </authorList>
    </citation>
    <scope>NUCLEOTIDE SEQUENCE [LARGE SCALE GENOMIC DNA]</scope>
    <source>
        <strain evidence="8">Hangzhou</strain>
    </source>
</reference>
<dbReference type="GO" id="GO:0042803">
    <property type="term" value="F:protein homodimerization activity"/>
    <property type="evidence" value="ECO:0007669"/>
    <property type="project" value="InterPro"/>
</dbReference>
<feature type="region of interest" description="Disordered" evidence="7">
    <location>
        <begin position="248"/>
        <end position="267"/>
    </location>
</feature>
<proteinExistence type="inferred from homology"/>
<evidence type="ECO:0000256" key="1">
    <source>
        <dbReference type="ARBA" id="ARBA00004305"/>
    </source>
</evidence>
<feature type="coiled-coil region" evidence="6">
    <location>
        <begin position="78"/>
        <end position="109"/>
    </location>
</feature>
<dbReference type="PRINTS" id="PR00773">
    <property type="entry name" value="GRPEPROTEIN"/>
</dbReference>
<dbReference type="InterPro" id="IPR009012">
    <property type="entry name" value="GrpE_head"/>
</dbReference>
<dbReference type="FunFam" id="2.30.22.10:FF:000002">
    <property type="entry name" value="GrpE protein homolog"/>
    <property type="match status" value="1"/>
</dbReference>
<gene>
    <name evidence="8" type="ORF">L1049_010374</name>
</gene>
<feature type="region of interest" description="Disordered" evidence="7">
    <location>
        <begin position="15"/>
        <end position="54"/>
    </location>
</feature>
<dbReference type="HAMAP" id="MF_01151">
    <property type="entry name" value="GrpE"/>
    <property type="match status" value="1"/>
</dbReference>
<dbReference type="InterPro" id="IPR013805">
    <property type="entry name" value="GrpE_CC"/>
</dbReference>
<dbReference type="PROSITE" id="PS01071">
    <property type="entry name" value="GRPE"/>
    <property type="match status" value="1"/>
</dbReference>
<dbReference type="Gene3D" id="3.90.20.20">
    <property type="match status" value="1"/>
</dbReference>
<organism evidence="8 9">
    <name type="scientific">Liquidambar formosana</name>
    <name type="common">Formosan gum</name>
    <dbReference type="NCBI Taxonomy" id="63359"/>
    <lineage>
        <taxon>Eukaryota</taxon>
        <taxon>Viridiplantae</taxon>
        <taxon>Streptophyta</taxon>
        <taxon>Embryophyta</taxon>
        <taxon>Tracheophyta</taxon>
        <taxon>Spermatophyta</taxon>
        <taxon>Magnoliopsida</taxon>
        <taxon>eudicotyledons</taxon>
        <taxon>Gunneridae</taxon>
        <taxon>Pentapetalae</taxon>
        <taxon>Saxifragales</taxon>
        <taxon>Altingiaceae</taxon>
        <taxon>Liquidambar</taxon>
    </lineage>
</organism>
<dbReference type="CDD" id="cd00446">
    <property type="entry name" value="GrpE"/>
    <property type="match status" value="1"/>
</dbReference>
<dbReference type="Pfam" id="PF01025">
    <property type="entry name" value="GrpE"/>
    <property type="match status" value="1"/>
</dbReference>
<comment type="caution">
    <text evidence="8">The sequence shown here is derived from an EMBL/GenBank/DDBJ whole genome shotgun (WGS) entry which is preliminary data.</text>
</comment>
<dbReference type="SUPFAM" id="SSF51064">
    <property type="entry name" value="Head domain of nucleotide exchange factor GrpE"/>
    <property type="match status" value="1"/>
</dbReference>
<dbReference type="PANTHER" id="PTHR21237:SF23">
    <property type="entry name" value="GRPE PROTEIN HOMOLOG, MITOCHONDRIAL"/>
    <property type="match status" value="1"/>
</dbReference>
<comment type="subcellular location">
    <subcellularLocation>
        <location evidence="1 4">Mitochondrion matrix</location>
    </subcellularLocation>
</comment>
<evidence type="ECO:0000256" key="7">
    <source>
        <dbReference type="SAM" id="MobiDB-lite"/>
    </source>
</evidence>
<keyword evidence="3 4" id="KW-0143">Chaperone</keyword>
<comment type="similarity">
    <text evidence="2 5">Belongs to the GrpE family.</text>
</comment>
<dbReference type="GO" id="GO:0030150">
    <property type="term" value="P:protein import into mitochondrial matrix"/>
    <property type="evidence" value="ECO:0007669"/>
    <property type="project" value="TreeGrafter"/>
</dbReference>
<evidence type="ECO:0000256" key="3">
    <source>
        <dbReference type="ARBA" id="ARBA00023186"/>
    </source>
</evidence>
<name>A0AAP0N982_LIQFO</name>
<dbReference type="Gene3D" id="2.30.22.10">
    <property type="entry name" value="Head domain of nucleotide exchange factor GrpE"/>
    <property type="match status" value="1"/>
</dbReference>
<evidence type="ECO:0000256" key="2">
    <source>
        <dbReference type="ARBA" id="ARBA00009054"/>
    </source>
</evidence>
<dbReference type="GO" id="GO:0001405">
    <property type="term" value="C:PAM complex, Tim23 associated import motor"/>
    <property type="evidence" value="ECO:0007669"/>
    <property type="project" value="TreeGrafter"/>
</dbReference>
<dbReference type="GO" id="GO:0051087">
    <property type="term" value="F:protein-folding chaperone binding"/>
    <property type="evidence" value="ECO:0007669"/>
    <property type="project" value="InterPro"/>
</dbReference>
<evidence type="ECO:0000256" key="5">
    <source>
        <dbReference type="RuleBase" id="RU004478"/>
    </source>
</evidence>
<dbReference type="PANTHER" id="PTHR21237">
    <property type="entry name" value="GRPE PROTEIN"/>
    <property type="match status" value="1"/>
</dbReference>
<feature type="compositionally biased region" description="Polar residues" evidence="7">
    <location>
        <begin position="20"/>
        <end position="54"/>
    </location>
</feature>
<keyword evidence="6" id="KW-0175">Coiled coil</keyword>
<dbReference type="AlphaFoldDB" id="A0AAP0N982"/>
<dbReference type="EMBL" id="JBBPBK010000016">
    <property type="protein sequence ID" value="KAK9267937.1"/>
    <property type="molecule type" value="Genomic_DNA"/>
</dbReference>
<keyword evidence="4" id="KW-0496">Mitochondrion</keyword>
<sequence length="267" mass="29616">MTGAHQVHNTPIVQRFGISSFASPQPSEKESNQSGDDSGTSFGDNGTSINVDSTESSSDAAALMEYADLSIDDLVKLLAEKDNLLKLALKKLEEMREIYKSREAEWQELMERTRREAEKEKEYAIQDFAKSILDVADNLERACSVIEDRLKEIDGCKDTAGVVPLMQTLLEGVKMIDWDLEEVLSNWRIFKFDPLGEQFDPYKHHAVFEVYDDSKPPGTVAVVLKPGYEIRDRVLRPAEVGVVAAASNSNKADQALDSNKADQASGA</sequence>
<dbReference type="SUPFAM" id="SSF58014">
    <property type="entry name" value="Coiled-coil domain of nucleotide exchange factor GrpE"/>
    <property type="match status" value="1"/>
</dbReference>
<evidence type="ECO:0000313" key="8">
    <source>
        <dbReference type="EMBL" id="KAK9267937.1"/>
    </source>
</evidence>
<comment type="function">
    <text evidence="4">Essential component of the PAM complex, a complex required for the translocation of transit peptide-containing proteins from the inner membrane into the mitochondrial matrix in an ATP-dependent manner.</text>
</comment>
<dbReference type="GO" id="GO:0000774">
    <property type="term" value="F:adenyl-nucleotide exchange factor activity"/>
    <property type="evidence" value="ECO:0007669"/>
    <property type="project" value="InterPro"/>
</dbReference>
<evidence type="ECO:0000313" key="9">
    <source>
        <dbReference type="Proteomes" id="UP001415857"/>
    </source>
</evidence>
<dbReference type="GO" id="GO:0051082">
    <property type="term" value="F:unfolded protein binding"/>
    <property type="evidence" value="ECO:0007669"/>
    <property type="project" value="TreeGrafter"/>
</dbReference>
<protein>
    <recommendedName>
        <fullName evidence="4">GrpE protein homolog</fullName>
    </recommendedName>
</protein>
<dbReference type="InterPro" id="IPR000740">
    <property type="entry name" value="GrpE"/>
</dbReference>
<keyword evidence="9" id="KW-1185">Reference proteome</keyword>
<dbReference type="GO" id="GO:0006457">
    <property type="term" value="P:protein folding"/>
    <property type="evidence" value="ECO:0007669"/>
    <property type="project" value="InterPro"/>
</dbReference>
<evidence type="ECO:0000256" key="4">
    <source>
        <dbReference type="RuleBase" id="RU000640"/>
    </source>
</evidence>
<accession>A0AAP0N982</accession>